<gene>
    <name evidence="2" type="ORF">K443DRAFT_113310</name>
</gene>
<dbReference type="Proteomes" id="UP000054477">
    <property type="component" value="Unassembled WGS sequence"/>
</dbReference>
<proteinExistence type="predicted"/>
<evidence type="ECO:0000313" key="3">
    <source>
        <dbReference type="Proteomes" id="UP000054477"/>
    </source>
</evidence>
<dbReference type="Gene3D" id="3.80.10.10">
    <property type="entry name" value="Ribonuclease Inhibitor"/>
    <property type="match status" value="1"/>
</dbReference>
<dbReference type="STRING" id="1095629.A0A0C9WVB7"/>
<organism evidence="2 3">
    <name type="scientific">Laccaria amethystina LaAM-08-1</name>
    <dbReference type="NCBI Taxonomy" id="1095629"/>
    <lineage>
        <taxon>Eukaryota</taxon>
        <taxon>Fungi</taxon>
        <taxon>Dikarya</taxon>
        <taxon>Basidiomycota</taxon>
        <taxon>Agaricomycotina</taxon>
        <taxon>Agaricomycetes</taxon>
        <taxon>Agaricomycetidae</taxon>
        <taxon>Agaricales</taxon>
        <taxon>Agaricineae</taxon>
        <taxon>Hydnangiaceae</taxon>
        <taxon>Laccaria</taxon>
    </lineage>
</organism>
<dbReference type="AlphaFoldDB" id="A0A0C9WVB7"/>
<name>A0A0C9WVB7_9AGAR</name>
<feature type="chain" id="PRO_5002216320" description="F-box domain-containing protein" evidence="1">
    <location>
        <begin position="21"/>
        <end position="493"/>
    </location>
</feature>
<evidence type="ECO:0000256" key="1">
    <source>
        <dbReference type="SAM" id="SignalP"/>
    </source>
</evidence>
<dbReference type="SUPFAM" id="SSF52047">
    <property type="entry name" value="RNI-like"/>
    <property type="match status" value="1"/>
</dbReference>
<dbReference type="InterPro" id="IPR032675">
    <property type="entry name" value="LRR_dom_sf"/>
</dbReference>
<dbReference type="OrthoDB" id="2948138at2759"/>
<dbReference type="EMBL" id="KN838897">
    <property type="protein sequence ID" value="KIJ92613.1"/>
    <property type="molecule type" value="Genomic_DNA"/>
</dbReference>
<keyword evidence="1" id="KW-0732">Signal</keyword>
<dbReference type="HOGENOM" id="CLU_021164_0_2_1"/>
<evidence type="ECO:0000313" key="2">
    <source>
        <dbReference type="EMBL" id="KIJ92613.1"/>
    </source>
</evidence>
<reference evidence="2 3" key="1">
    <citation type="submission" date="2014-04" db="EMBL/GenBank/DDBJ databases">
        <authorList>
            <consortium name="DOE Joint Genome Institute"/>
            <person name="Kuo A."/>
            <person name="Kohler A."/>
            <person name="Nagy L.G."/>
            <person name="Floudas D."/>
            <person name="Copeland A."/>
            <person name="Barry K.W."/>
            <person name="Cichocki N."/>
            <person name="Veneault-Fourrey C."/>
            <person name="LaButti K."/>
            <person name="Lindquist E.A."/>
            <person name="Lipzen A."/>
            <person name="Lundell T."/>
            <person name="Morin E."/>
            <person name="Murat C."/>
            <person name="Sun H."/>
            <person name="Tunlid A."/>
            <person name="Henrissat B."/>
            <person name="Grigoriev I.V."/>
            <person name="Hibbett D.S."/>
            <person name="Martin F."/>
            <person name="Nordberg H.P."/>
            <person name="Cantor M.N."/>
            <person name="Hua S.X."/>
        </authorList>
    </citation>
    <scope>NUCLEOTIDE SEQUENCE [LARGE SCALE GENOMIC DNA]</scope>
    <source>
        <strain evidence="2 3">LaAM-08-1</strain>
    </source>
</reference>
<sequence length="493" mass="56439">MHRCLRIQELLSIIFRYVLVQETLARLARTCTDFRDPALNELWHTQNTILPLFKCLPRDAWVIKKKKFSITRKLTAPDFERIYFYCHRIKVFRHIFPSHSADLEDQVLAVIWSRKPSPGPLLCNVSEAELNGHCFNGLAIYPRLIIGPCIRKILLRVFEGSFTWSNVIAMLGKAAPLHLSSFVVFGETRNPCLESESLELLLTFRGVKTLAIAGMFLTSHAITIVGTLPALEDLRLSITEQQMQHYSPSDGNNFPLLTHLQISSETMNACRLLLMKIKSRTLQSLKVIQTGDIYWDLRGLFVTLHECNLASRLKRLALDNHFGYPFEIDARTLEPLEFFEHLRELSICQTCVDLDDNHLMQLAKALPHLRLLSFDEAHNPEIVPKCTFTGLQHLVQFCPKLEVLTLCIDARQIPIFSTQPDGEYPLGLHLTTLDLRAAPVSNASDVASYLIMLFPALAEFLTAYDCDEEEEDDAINRYCKIWSEVKELFKHVF</sequence>
<feature type="signal peptide" evidence="1">
    <location>
        <begin position="1"/>
        <end position="20"/>
    </location>
</feature>
<protein>
    <recommendedName>
        <fullName evidence="4">F-box domain-containing protein</fullName>
    </recommendedName>
</protein>
<accession>A0A0C9WVB7</accession>
<keyword evidence="3" id="KW-1185">Reference proteome</keyword>
<evidence type="ECO:0008006" key="4">
    <source>
        <dbReference type="Google" id="ProtNLM"/>
    </source>
</evidence>
<reference evidence="3" key="2">
    <citation type="submission" date="2015-01" db="EMBL/GenBank/DDBJ databases">
        <title>Evolutionary Origins and Diversification of the Mycorrhizal Mutualists.</title>
        <authorList>
            <consortium name="DOE Joint Genome Institute"/>
            <consortium name="Mycorrhizal Genomics Consortium"/>
            <person name="Kohler A."/>
            <person name="Kuo A."/>
            <person name="Nagy L.G."/>
            <person name="Floudas D."/>
            <person name="Copeland A."/>
            <person name="Barry K.W."/>
            <person name="Cichocki N."/>
            <person name="Veneault-Fourrey C."/>
            <person name="LaButti K."/>
            <person name="Lindquist E.A."/>
            <person name="Lipzen A."/>
            <person name="Lundell T."/>
            <person name="Morin E."/>
            <person name="Murat C."/>
            <person name="Riley R."/>
            <person name="Ohm R."/>
            <person name="Sun H."/>
            <person name="Tunlid A."/>
            <person name="Henrissat B."/>
            <person name="Grigoriev I.V."/>
            <person name="Hibbett D.S."/>
            <person name="Martin F."/>
        </authorList>
    </citation>
    <scope>NUCLEOTIDE SEQUENCE [LARGE SCALE GENOMIC DNA]</scope>
    <source>
        <strain evidence="3">LaAM-08-1</strain>
    </source>
</reference>